<comment type="similarity">
    <text evidence="1">Belongs to the NADH dehydrogenase family.</text>
</comment>
<keyword evidence="9" id="KW-0812">Transmembrane</keyword>
<dbReference type="SUPFAM" id="SSF51905">
    <property type="entry name" value="FAD/NAD(P)-binding domain"/>
    <property type="match status" value="1"/>
</dbReference>
<sequence>MKPLEVVVLGGGFAGLTCAKALNDERVHVTLVDRWNHHLFQPLLYQVASAGLSTTEIAQPLRAILSDHKNVTTLMDEVTHIDLATKQVLMKEHTLGYDYLVIALGAKTGFFGHNEWEAHTMGLKSLDDAMRIRREVLLAFEKAESANDPAETKKLLNMVIVGGGPTGVEMAGALAELAQVVLRDDFRRIDPTQARVHLIEAGPRLLPMFSEDLSEYTRRRLEKMGVQVHLNCPVKDVGDGYVLTAEERMESRLVIWAAGVEASEVTRTLAGIPLDRGGRIQVQPDLSLPGHPEVFAAGDLVSLTDKNGVKVPGVSPAAIQMGQHIAKLILDEPSREARPAYGYWDKGSMATIGRKAAVAMFQGMHVKGFLAWLMWLFVHLIFLVGMRNRASVFLHWVWSYFTWQRGARIILNKD</sequence>
<evidence type="ECO:0000256" key="5">
    <source>
        <dbReference type="ARBA" id="ARBA00022946"/>
    </source>
</evidence>
<evidence type="ECO:0000256" key="9">
    <source>
        <dbReference type="SAM" id="Phobius"/>
    </source>
</evidence>
<dbReference type="OrthoDB" id="9781621at2"/>
<keyword evidence="9" id="KW-1133">Transmembrane helix</keyword>
<keyword evidence="7" id="KW-0520">NAD</keyword>
<dbReference type="InterPro" id="IPR023753">
    <property type="entry name" value="FAD/NAD-binding_dom"/>
</dbReference>
<keyword evidence="6" id="KW-0560">Oxidoreductase</keyword>
<evidence type="ECO:0000313" key="13">
    <source>
        <dbReference type="Proteomes" id="UP000321577"/>
    </source>
</evidence>
<comment type="catalytic activity">
    <reaction evidence="8">
        <text>a quinone + NADH + H(+) = a quinol + NAD(+)</text>
        <dbReference type="Rhea" id="RHEA:46160"/>
        <dbReference type="ChEBI" id="CHEBI:15378"/>
        <dbReference type="ChEBI" id="CHEBI:24646"/>
        <dbReference type="ChEBI" id="CHEBI:57540"/>
        <dbReference type="ChEBI" id="CHEBI:57945"/>
        <dbReference type="ChEBI" id="CHEBI:132124"/>
        <dbReference type="EC" id="1.6.5.9"/>
    </reaction>
</comment>
<dbReference type="AlphaFoldDB" id="A0A512M7R9"/>
<keyword evidence="9" id="KW-0472">Membrane</keyword>
<dbReference type="EMBL" id="BKAG01000012">
    <property type="protein sequence ID" value="GEP42782.1"/>
    <property type="molecule type" value="Genomic_DNA"/>
</dbReference>
<gene>
    <name evidence="12" type="primary">ndh</name>
    <name evidence="12" type="ORF">BGE01nite_20730</name>
</gene>
<evidence type="ECO:0000256" key="2">
    <source>
        <dbReference type="ARBA" id="ARBA00012637"/>
    </source>
</evidence>
<evidence type="ECO:0000256" key="1">
    <source>
        <dbReference type="ARBA" id="ARBA00005272"/>
    </source>
</evidence>
<keyword evidence="5" id="KW-0809">Transit peptide</keyword>
<evidence type="ECO:0000256" key="7">
    <source>
        <dbReference type="ARBA" id="ARBA00023027"/>
    </source>
</evidence>
<dbReference type="PRINTS" id="PR00411">
    <property type="entry name" value="PNDRDTASEI"/>
</dbReference>
<dbReference type="InterPro" id="IPR054585">
    <property type="entry name" value="NDH2-like_C"/>
</dbReference>
<keyword evidence="3" id="KW-0285">Flavoprotein</keyword>
<dbReference type="InterPro" id="IPR036188">
    <property type="entry name" value="FAD/NAD-bd_sf"/>
</dbReference>
<evidence type="ECO:0000259" key="10">
    <source>
        <dbReference type="Pfam" id="PF07992"/>
    </source>
</evidence>
<dbReference type="Gene3D" id="3.50.50.100">
    <property type="match status" value="1"/>
</dbReference>
<protein>
    <recommendedName>
        <fullName evidence="2">NADH:ubiquinone reductase (non-electrogenic)</fullName>
        <ecNumber evidence="2">1.6.5.9</ecNumber>
    </recommendedName>
</protein>
<dbReference type="InterPro" id="IPR045024">
    <property type="entry name" value="NDH-2"/>
</dbReference>
<evidence type="ECO:0000313" key="12">
    <source>
        <dbReference type="EMBL" id="GEP42782.1"/>
    </source>
</evidence>
<evidence type="ECO:0000256" key="4">
    <source>
        <dbReference type="ARBA" id="ARBA00022827"/>
    </source>
</evidence>
<dbReference type="PRINTS" id="PR00368">
    <property type="entry name" value="FADPNR"/>
</dbReference>
<organism evidence="12 13">
    <name type="scientific">Brevifollis gellanilyticus</name>
    <dbReference type="NCBI Taxonomy" id="748831"/>
    <lineage>
        <taxon>Bacteria</taxon>
        <taxon>Pseudomonadati</taxon>
        <taxon>Verrucomicrobiota</taxon>
        <taxon>Verrucomicrobiia</taxon>
        <taxon>Verrucomicrobiales</taxon>
        <taxon>Verrucomicrobiaceae</taxon>
    </lineage>
</organism>
<evidence type="ECO:0000259" key="11">
    <source>
        <dbReference type="Pfam" id="PF22366"/>
    </source>
</evidence>
<accession>A0A512M7R9</accession>
<dbReference type="PANTHER" id="PTHR43706:SF47">
    <property type="entry name" value="EXTERNAL NADH-UBIQUINONE OXIDOREDUCTASE 1, MITOCHONDRIAL-RELATED"/>
    <property type="match status" value="1"/>
</dbReference>
<feature type="domain" description="FAD/NAD(P)-binding" evidence="10">
    <location>
        <begin position="5"/>
        <end position="322"/>
    </location>
</feature>
<keyword evidence="13" id="KW-1185">Reference proteome</keyword>
<keyword evidence="4" id="KW-0274">FAD</keyword>
<dbReference type="PANTHER" id="PTHR43706">
    <property type="entry name" value="NADH DEHYDROGENASE"/>
    <property type="match status" value="1"/>
</dbReference>
<dbReference type="GO" id="GO:0050136">
    <property type="term" value="F:NADH dehydrogenase (quinone) (non-electrogenic) activity"/>
    <property type="evidence" value="ECO:0007669"/>
    <property type="project" value="UniProtKB-EC"/>
</dbReference>
<feature type="transmembrane region" description="Helical" evidence="9">
    <location>
        <begin position="369"/>
        <end position="386"/>
    </location>
</feature>
<dbReference type="Pfam" id="PF07992">
    <property type="entry name" value="Pyr_redox_2"/>
    <property type="match status" value="1"/>
</dbReference>
<proteinExistence type="inferred from homology"/>
<name>A0A512M7R9_9BACT</name>
<dbReference type="RefSeq" id="WP_146850371.1">
    <property type="nucleotide sequence ID" value="NZ_BKAG01000012.1"/>
</dbReference>
<dbReference type="Pfam" id="PF22366">
    <property type="entry name" value="NDH2_C"/>
    <property type="match status" value="1"/>
</dbReference>
<feature type="domain" description="External alternative NADH-ubiquinone oxidoreductase-like C-terminal" evidence="11">
    <location>
        <begin position="346"/>
        <end position="401"/>
    </location>
</feature>
<reference evidence="12 13" key="1">
    <citation type="submission" date="2019-07" db="EMBL/GenBank/DDBJ databases">
        <title>Whole genome shotgun sequence of Brevifollis gellanilyticus NBRC 108608.</title>
        <authorList>
            <person name="Hosoyama A."/>
            <person name="Uohara A."/>
            <person name="Ohji S."/>
            <person name="Ichikawa N."/>
        </authorList>
    </citation>
    <scope>NUCLEOTIDE SEQUENCE [LARGE SCALE GENOMIC DNA]</scope>
    <source>
        <strain evidence="12 13">NBRC 108608</strain>
    </source>
</reference>
<evidence type="ECO:0000256" key="3">
    <source>
        <dbReference type="ARBA" id="ARBA00022630"/>
    </source>
</evidence>
<evidence type="ECO:0000256" key="6">
    <source>
        <dbReference type="ARBA" id="ARBA00023002"/>
    </source>
</evidence>
<dbReference type="Proteomes" id="UP000321577">
    <property type="component" value="Unassembled WGS sequence"/>
</dbReference>
<dbReference type="EC" id="1.6.5.9" evidence="2"/>
<evidence type="ECO:0000256" key="8">
    <source>
        <dbReference type="ARBA" id="ARBA00047599"/>
    </source>
</evidence>
<comment type="caution">
    <text evidence="12">The sequence shown here is derived from an EMBL/GenBank/DDBJ whole genome shotgun (WGS) entry which is preliminary data.</text>
</comment>